<proteinExistence type="predicted"/>
<dbReference type="EMBL" id="PNYB01000036">
    <property type="protein sequence ID" value="PMS16292.1"/>
    <property type="molecule type" value="Genomic_DNA"/>
</dbReference>
<gene>
    <name evidence="1" type="ORF">C0Z19_26155</name>
</gene>
<evidence type="ECO:0000313" key="1">
    <source>
        <dbReference type="EMBL" id="PMS16292.1"/>
    </source>
</evidence>
<name>A0A2N7VGM0_9BURK</name>
<dbReference type="AlphaFoldDB" id="A0A2N7VGM0"/>
<protein>
    <submittedName>
        <fullName evidence="1">Uncharacterized protein</fullName>
    </submittedName>
</protein>
<comment type="caution">
    <text evidence="1">The sequence shown here is derived from an EMBL/GenBank/DDBJ whole genome shotgun (WGS) entry which is preliminary data.</text>
</comment>
<reference evidence="1 2" key="1">
    <citation type="submission" date="2018-01" db="EMBL/GenBank/DDBJ databases">
        <title>Whole genome analyses suggest that Burkholderia sensu lato contains two further novel genera in the rhizoxinica-symbiotica group Mycetohabitans gen. nov., and Trinickia gen. nov.: implications for the evolution of diazotrophy and nodulation in the Burkholderiaceae.</title>
        <authorList>
            <person name="Estrada-de los Santos P."/>
            <person name="Palmer M."/>
            <person name="Chavez-Ramirez B."/>
            <person name="Beukes C."/>
            <person name="Steenkamp E.T."/>
            <person name="Hirsch A.M."/>
            <person name="Manyaka P."/>
            <person name="Maluk M."/>
            <person name="Lafos M."/>
            <person name="Crook M."/>
            <person name="Gross E."/>
            <person name="Simon M.F."/>
            <person name="Bueno dos Reis Junior F."/>
            <person name="Poole P.S."/>
            <person name="Venter S.N."/>
            <person name="James E.K."/>
        </authorList>
    </citation>
    <scope>NUCLEOTIDE SEQUENCE [LARGE SCALE GENOMIC DNA]</scope>
    <source>
        <strain evidence="1 2">GP25-8</strain>
    </source>
</reference>
<organism evidence="1 2">
    <name type="scientific">Trinickia soli</name>
    <dbReference type="NCBI Taxonomy" id="380675"/>
    <lineage>
        <taxon>Bacteria</taxon>
        <taxon>Pseudomonadati</taxon>
        <taxon>Pseudomonadota</taxon>
        <taxon>Betaproteobacteria</taxon>
        <taxon>Burkholderiales</taxon>
        <taxon>Burkholderiaceae</taxon>
        <taxon>Trinickia</taxon>
    </lineage>
</organism>
<accession>A0A2N7VGM0</accession>
<dbReference type="Proteomes" id="UP000235347">
    <property type="component" value="Unassembled WGS sequence"/>
</dbReference>
<evidence type="ECO:0000313" key="2">
    <source>
        <dbReference type="Proteomes" id="UP000235347"/>
    </source>
</evidence>
<sequence>MTMQPEYFMNSIGKQADSDVVVGLLRTLGIERRITIRRDDTDVYMNNADAGVSLLFESESYVSAKYHVSFPSDAPVLTAIFLYGPGDDEFSVYKGDLPGGLLFSDSREKAISKLGESAKFNPDRDSEFWELPGNTRLFVRYAEGRGSIERVQFGILWR</sequence>
<keyword evidence="2" id="KW-1185">Reference proteome</keyword>